<proteinExistence type="predicted"/>
<dbReference type="AlphaFoldDB" id="J0WN07"/>
<evidence type="ECO:0000256" key="1">
    <source>
        <dbReference type="SAM" id="MobiDB-lite"/>
    </source>
</evidence>
<evidence type="ECO:0000313" key="2">
    <source>
        <dbReference type="EMBL" id="EJD33745.1"/>
    </source>
</evidence>
<dbReference type="EMBL" id="JH688099">
    <property type="protein sequence ID" value="EJD33745.1"/>
    <property type="molecule type" value="Genomic_DNA"/>
</dbReference>
<accession>J0WN07</accession>
<organism evidence="2 3">
    <name type="scientific">Auricularia subglabra (strain TFB-10046 / SS5)</name>
    <name type="common">White-rot fungus</name>
    <name type="synonym">Auricularia delicata (strain TFB10046)</name>
    <dbReference type="NCBI Taxonomy" id="717982"/>
    <lineage>
        <taxon>Eukaryota</taxon>
        <taxon>Fungi</taxon>
        <taxon>Dikarya</taxon>
        <taxon>Basidiomycota</taxon>
        <taxon>Agaricomycotina</taxon>
        <taxon>Agaricomycetes</taxon>
        <taxon>Auriculariales</taxon>
        <taxon>Auriculariaceae</taxon>
        <taxon>Auricularia</taxon>
    </lineage>
</organism>
<evidence type="ECO:0000313" key="3">
    <source>
        <dbReference type="Proteomes" id="UP000006514"/>
    </source>
</evidence>
<protein>
    <submittedName>
        <fullName evidence="2">Uncharacterized protein</fullName>
    </submittedName>
</protein>
<feature type="region of interest" description="Disordered" evidence="1">
    <location>
        <begin position="209"/>
        <end position="231"/>
    </location>
</feature>
<dbReference type="InParanoid" id="J0WN07"/>
<gene>
    <name evidence="2" type="ORF">AURDEDRAFT_117825</name>
</gene>
<sequence>MDGHVVSSSQEEGHCCSSARSVISAIAVPRVASIGDAAAGKAAMDLYRAGVRVRSPGARRCSIQESALRRAPSSFAHRSQRSRAPLMQDGAKDRLWPPPSTPLGALRAREASSSRSFACGANASMLCIFTVAVAGAAAKPIQPLPRLASGGTSYSTAQPSVSPAYGAAEQFAVTAAPGRPQAQTTSASTLSSRLRRARVLCSTTFSSACGAPPTTSSAARAQVGSTSSNTC</sequence>
<keyword evidence="3" id="KW-1185">Reference proteome</keyword>
<dbReference type="Proteomes" id="UP000006514">
    <property type="component" value="Unassembled WGS sequence"/>
</dbReference>
<reference evidence="3" key="1">
    <citation type="journal article" date="2012" name="Science">
        <title>The Paleozoic origin of enzymatic lignin decomposition reconstructed from 31 fungal genomes.</title>
        <authorList>
            <person name="Floudas D."/>
            <person name="Binder M."/>
            <person name="Riley R."/>
            <person name="Barry K."/>
            <person name="Blanchette R.A."/>
            <person name="Henrissat B."/>
            <person name="Martinez A.T."/>
            <person name="Otillar R."/>
            <person name="Spatafora J.W."/>
            <person name="Yadav J.S."/>
            <person name="Aerts A."/>
            <person name="Benoit I."/>
            <person name="Boyd A."/>
            <person name="Carlson A."/>
            <person name="Copeland A."/>
            <person name="Coutinho P.M."/>
            <person name="de Vries R.P."/>
            <person name="Ferreira P."/>
            <person name="Findley K."/>
            <person name="Foster B."/>
            <person name="Gaskell J."/>
            <person name="Glotzer D."/>
            <person name="Gorecki P."/>
            <person name="Heitman J."/>
            <person name="Hesse C."/>
            <person name="Hori C."/>
            <person name="Igarashi K."/>
            <person name="Jurgens J.A."/>
            <person name="Kallen N."/>
            <person name="Kersten P."/>
            <person name="Kohler A."/>
            <person name="Kuees U."/>
            <person name="Kumar T.K.A."/>
            <person name="Kuo A."/>
            <person name="LaButti K."/>
            <person name="Larrondo L.F."/>
            <person name="Lindquist E."/>
            <person name="Ling A."/>
            <person name="Lombard V."/>
            <person name="Lucas S."/>
            <person name="Lundell T."/>
            <person name="Martin R."/>
            <person name="McLaughlin D.J."/>
            <person name="Morgenstern I."/>
            <person name="Morin E."/>
            <person name="Murat C."/>
            <person name="Nagy L.G."/>
            <person name="Nolan M."/>
            <person name="Ohm R.A."/>
            <person name="Patyshakuliyeva A."/>
            <person name="Rokas A."/>
            <person name="Ruiz-Duenas F.J."/>
            <person name="Sabat G."/>
            <person name="Salamov A."/>
            <person name="Samejima M."/>
            <person name="Schmutz J."/>
            <person name="Slot J.C."/>
            <person name="St John F."/>
            <person name="Stenlid J."/>
            <person name="Sun H."/>
            <person name="Sun S."/>
            <person name="Syed K."/>
            <person name="Tsang A."/>
            <person name="Wiebenga A."/>
            <person name="Young D."/>
            <person name="Pisabarro A."/>
            <person name="Eastwood D.C."/>
            <person name="Martin F."/>
            <person name="Cullen D."/>
            <person name="Grigoriev I.V."/>
            <person name="Hibbett D.S."/>
        </authorList>
    </citation>
    <scope>NUCLEOTIDE SEQUENCE [LARGE SCALE GENOMIC DNA]</scope>
    <source>
        <strain evidence="3">TFB10046</strain>
    </source>
</reference>
<dbReference type="KEGG" id="adl:AURDEDRAFT_117825"/>
<name>J0WN07_AURST</name>